<proteinExistence type="predicted"/>
<dbReference type="Proteomes" id="UP000018159">
    <property type="component" value="Unassembled WGS sequence"/>
</dbReference>
<accession>V6AQZ6</accession>
<feature type="transmembrane region" description="Helical" evidence="1">
    <location>
        <begin position="7"/>
        <end position="31"/>
    </location>
</feature>
<reference evidence="2 3" key="1">
    <citation type="journal article" date="2013" name="PLoS ONE">
        <title>Enrichment and Genome Sequence of the Group I.1a Ammonia-Oxidizing Archaeon ?Ca. Nitrosotenuis uzonensis? Representing a Clade Globally.</title>
        <authorList>
            <person name="Lebedeva E.V."/>
            <person name="Hatzenpichler R."/>
            <person name="Pelletier E."/>
            <person name="Schuster N."/>
            <person name="Hauzmayer S."/>
            <person name="Bulaev A."/>
            <person name="Grigor'eva N.V."/>
            <person name="Galushko A."/>
            <person name="Schmid M."/>
            <person name="Palatinszky M."/>
            <person name="Le Paslier D."/>
            <person name="Daims H."/>
            <person name="Wagner M."/>
        </authorList>
    </citation>
    <scope>NUCLEOTIDE SEQUENCE [LARGE SCALE GENOMIC DNA]</scope>
    <source>
        <strain evidence="2 3">N4</strain>
    </source>
</reference>
<feature type="transmembrane region" description="Helical" evidence="1">
    <location>
        <begin position="37"/>
        <end position="59"/>
    </location>
</feature>
<keyword evidence="3" id="KW-1185">Reference proteome</keyword>
<evidence type="ECO:0000313" key="2">
    <source>
        <dbReference type="EMBL" id="CDI04975.1"/>
    </source>
</evidence>
<organism evidence="2 3">
    <name type="scientific">Candidatus Nitrosotenuis uzonensis</name>
    <dbReference type="NCBI Taxonomy" id="1407055"/>
    <lineage>
        <taxon>Archaea</taxon>
        <taxon>Nitrososphaerota</taxon>
        <taxon>Candidatus Nitrosotenuis</taxon>
    </lineage>
</organism>
<dbReference type="AlphaFoldDB" id="V6AQZ6"/>
<dbReference type="RefSeq" id="WP_155991164.1">
    <property type="nucleotide sequence ID" value="NZ_CBTY010000006.1"/>
</dbReference>
<sequence length="70" mass="7595">MVILTDKFLVGIGSCLVALGVAFLLATPYMLDTRDPFVLGGFFWSIVGGTTIGFGWHAGDKKTKQLNTMR</sequence>
<comment type="caution">
    <text evidence="2">The sequence shown here is derived from an EMBL/GenBank/DDBJ whole genome shotgun (WGS) entry which is preliminary data.</text>
</comment>
<keyword evidence="1" id="KW-0812">Transmembrane</keyword>
<name>V6AQZ6_9ARCH</name>
<evidence type="ECO:0000256" key="1">
    <source>
        <dbReference type="SAM" id="Phobius"/>
    </source>
</evidence>
<keyword evidence="1" id="KW-1133">Transmembrane helix</keyword>
<protein>
    <submittedName>
        <fullName evidence="2">Uncharacterized protein</fullName>
    </submittedName>
</protein>
<evidence type="ECO:0000313" key="3">
    <source>
        <dbReference type="Proteomes" id="UP000018159"/>
    </source>
</evidence>
<keyword evidence="1" id="KW-0472">Membrane</keyword>
<dbReference type="STRING" id="1407055.NITUZ_140050"/>
<dbReference type="EMBL" id="CBTY010000006">
    <property type="protein sequence ID" value="CDI04975.1"/>
    <property type="molecule type" value="Genomic_DNA"/>
</dbReference>
<gene>
    <name evidence="2" type="ORF">NITUZ_140050</name>
</gene>